<dbReference type="Gene3D" id="1.10.260.40">
    <property type="entry name" value="lambda repressor-like DNA-binding domains"/>
    <property type="match status" value="1"/>
</dbReference>
<keyword evidence="1" id="KW-0238">DNA-binding</keyword>
<proteinExistence type="predicted"/>
<dbReference type="EMBL" id="ANNX02000035">
    <property type="protein sequence ID" value="KYC39376.1"/>
    <property type="molecule type" value="Genomic_DNA"/>
</dbReference>
<evidence type="ECO:0000313" key="2">
    <source>
        <dbReference type="Proteomes" id="UP000076925"/>
    </source>
</evidence>
<dbReference type="GO" id="GO:0006355">
    <property type="term" value="P:regulation of DNA-templated transcription"/>
    <property type="evidence" value="ECO:0007669"/>
    <property type="project" value="InterPro"/>
</dbReference>
<dbReference type="GO" id="GO:0001046">
    <property type="term" value="F:core promoter sequence-specific DNA binding"/>
    <property type="evidence" value="ECO:0007669"/>
    <property type="project" value="TreeGrafter"/>
</dbReference>
<keyword evidence="2" id="KW-1185">Reference proteome</keyword>
<evidence type="ECO:0000313" key="1">
    <source>
        <dbReference type="EMBL" id="KYC39376.1"/>
    </source>
</evidence>
<sequence length="126" mass="14576">MLELRPIKSETDYRAALDEIERLFDAEPDTLEFNRLDILTTLVEAYEQQHYPIEAPDPIEAILYYLESRGLSSDDLEPMIGSKKQVTEILNRQQALTLEMIRHLHQQLGIPANVLIQPYPLMKNLA</sequence>
<dbReference type="PANTHER" id="PTHR40455:SF1">
    <property type="entry name" value="ANTITOXIN HIGA"/>
    <property type="match status" value="1"/>
</dbReference>
<gene>
    <name evidence="1" type="ORF">WA1_32100</name>
</gene>
<dbReference type="STRING" id="128403.WA1_32100"/>
<dbReference type="RefSeq" id="WP_017740214.1">
    <property type="nucleotide sequence ID" value="NZ_KQ976354.1"/>
</dbReference>
<dbReference type="PANTHER" id="PTHR40455">
    <property type="entry name" value="ANTITOXIN HIGA"/>
    <property type="match status" value="1"/>
</dbReference>
<reference evidence="1 2" key="1">
    <citation type="journal article" date="2013" name="Genome Biol. Evol.">
        <title>Genomes of Stigonematalean cyanobacteria (subsection V) and the evolution of oxygenic photosynthesis from prokaryotes to plastids.</title>
        <authorList>
            <person name="Dagan T."/>
            <person name="Roettger M."/>
            <person name="Stucken K."/>
            <person name="Landan G."/>
            <person name="Koch R."/>
            <person name="Major P."/>
            <person name="Gould S.B."/>
            <person name="Goremykin V.V."/>
            <person name="Rippka R."/>
            <person name="Tandeau de Marsac N."/>
            <person name="Gugger M."/>
            <person name="Lockhart P.J."/>
            <person name="Allen J.F."/>
            <person name="Brune I."/>
            <person name="Maus I."/>
            <person name="Puhler A."/>
            <person name="Martin W.F."/>
        </authorList>
    </citation>
    <scope>NUCLEOTIDE SEQUENCE [LARGE SCALE GENOMIC DNA]</scope>
    <source>
        <strain evidence="1 2">PCC 7110</strain>
    </source>
</reference>
<dbReference type="SUPFAM" id="SSF47413">
    <property type="entry name" value="lambda repressor-like DNA-binding domains"/>
    <property type="match status" value="1"/>
</dbReference>
<organism evidence="1 2">
    <name type="scientific">Scytonema hofmannii PCC 7110</name>
    <dbReference type="NCBI Taxonomy" id="128403"/>
    <lineage>
        <taxon>Bacteria</taxon>
        <taxon>Bacillati</taxon>
        <taxon>Cyanobacteriota</taxon>
        <taxon>Cyanophyceae</taxon>
        <taxon>Nostocales</taxon>
        <taxon>Scytonemataceae</taxon>
        <taxon>Scytonema</taxon>
    </lineage>
</organism>
<accession>A0A139X3X8</accession>
<dbReference type="Proteomes" id="UP000076925">
    <property type="component" value="Unassembled WGS sequence"/>
</dbReference>
<dbReference type="InterPro" id="IPR010982">
    <property type="entry name" value="Lambda_DNA-bd_dom_sf"/>
</dbReference>
<name>A0A139X3X8_9CYAN</name>
<dbReference type="InterPro" id="IPR039060">
    <property type="entry name" value="Antitox_HigA"/>
</dbReference>
<dbReference type="OrthoDB" id="9796786at2"/>
<dbReference type="AlphaFoldDB" id="A0A139X3X8"/>
<protein>
    <submittedName>
        <fullName evidence="1">DNA-binding protein</fullName>
    </submittedName>
</protein>
<comment type="caution">
    <text evidence="1">The sequence shown here is derived from an EMBL/GenBank/DDBJ whole genome shotgun (WGS) entry which is preliminary data.</text>
</comment>